<accession>A0A7J8ALT3</accession>
<dbReference type="EMBL" id="JABWUV010000001">
    <property type="protein sequence ID" value="KAF6387493.1"/>
    <property type="molecule type" value="Genomic_DNA"/>
</dbReference>
<evidence type="ECO:0000313" key="2">
    <source>
        <dbReference type="Proteomes" id="UP000527355"/>
    </source>
</evidence>
<keyword evidence="2" id="KW-1185">Reference proteome</keyword>
<sequence length="162" mass="17882">MQAQAAGCSYSFYLLACELPLVSPFSHLVYSFLFSPFTLCSVLATGSQMSKTPLPPGAQGQVGTPLKTQFSAQNLVGVTNSPQQARETGGGGKQLLRHLEDYQGQSKCLVKTALPSKGGEVLKCGWGRGARGVVWEQVRLKRKWPRPTWFCRPHKEFCFMQR</sequence>
<proteinExistence type="predicted"/>
<name>A0A7J8ALT3_MYOMY</name>
<dbReference type="Proteomes" id="UP000527355">
    <property type="component" value="Unassembled WGS sequence"/>
</dbReference>
<organism evidence="1 2">
    <name type="scientific">Myotis myotis</name>
    <name type="common">Greater mouse-eared bat</name>
    <name type="synonym">Vespertilio myotis</name>
    <dbReference type="NCBI Taxonomy" id="51298"/>
    <lineage>
        <taxon>Eukaryota</taxon>
        <taxon>Metazoa</taxon>
        <taxon>Chordata</taxon>
        <taxon>Craniata</taxon>
        <taxon>Vertebrata</taxon>
        <taxon>Euteleostomi</taxon>
        <taxon>Mammalia</taxon>
        <taxon>Eutheria</taxon>
        <taxon>Laurasiatheria</taxon>
        <taxon>Chiroptera</taxon>
        <taxon>Yangochiroptera</taxon>
        <taxon>Vespertilionidae</taxon>
        <taxon>Myotis</taxon>
    </lineage>
</organism>
<evidence type="ECO:0000313" key="1">
    <source>
        <dbReference type="EMBL" id="KAF6387493.1"/>
    </source>
</evidence>
<comment type="caution">
    <text evidence="1">The sequence shown here is derived from an EMBL/GenBank/DDBJ whole genome shotgun (WGS) entry which is preliminary data.</text>
</comment>
<dbReference type="AlphaFoldDB" id="A0A7J8ALT3"/>
<protein>
    <submittedName>
        <fullName evidence="1">Uncharacterized protein</fullName>
    </submittedName>
</protein>
<reference evidence="1 2" key="1">
    <citation type="journal article" date="2020" name="Nature">
        <title>Six reference-quality genomes reveal evolution of bat adaptations.</title>
        <authorList>
            <person name="Jebb D."/>
            <person name="Huang Z."/>
            <person name="Pippel M."/>
            <person name="Hughes G.M."/>
            <person name="Lavrichenko K."/>
            <person name="Devanna P."/>
            <person name="Winkler S."/>
            <person name="Jermiin L.S."/>
            <person name="Skirmuntt E.C."/>
            <person name="Katzourakis A."/>
            <person name="Burkitt-Gray L."/>
            <person name="Ray D.A."/>
            <person name="Sullivan K.A.M."/>
            <person name="Roscito J.G."/>
            <person name="Kirilenko B.M."/>
            <person name="Davalos L.M."/>
            <person name="Corthals A.P."/>
            <person name="Power M.L."/>
            <person name="Jones G."/>
            <person name="Ransome R.D."/>
            <person name="Dechmann D.K.N."/>
            <person name="Locatelli A.G."/>
            <person name="Puechmaille S.J."/>
            <person name="Fedrigo O."/>
            <person name="Jarvis E.D."/>
            <person name="Hiller M."/>
            <person name="Vernes S.C."/>
            <person name="Myers E.W."/>
            <person name="Teeling E.C."/>
        </authorList>
    </citation>
    <scope>NUCLEOTIDE SEQUENCE [LARGE SCALE GENOMIC DNA]</scope>
    <source>
        <strain evidence="1">MMyoMyo1</strain>
        <tissue evidence="1">Flight muscle</tissue>
    </source>
</reference>
<gene>
    <name evidence="1" type="ORF">mMyoMyo1_007989</name>
</gene>